<dbReference type="Proteomes" id="UP000674143">
    <property type="component" value="Unassembled WGS sequence"/>
</dbReference>
<organism evidence="2 3">
    <name type="scientific">Leishmania orientalis</name>
    <dbReference type="NCBI Taxonomy" id="2249476"/>
    <lineage>
        <taxon>Eukaryota</taxon>
        <taxon>Discoba</taxon>
        <taxon>Euglenozoa</taxon>
        <taxon>Kinetoplastea</taxon>
        <taxon>Metakinetoplastina</taxon>
        <taxon>Trypanosomatida</taxon>
        <taxon>Trypanosomatidae</taxon>
        <taxon>Leishmaniinae</taxon>
        <taxon>Leishmania</taxon>
    </lineage>
</organism>
<sequence length="166" mass="17931">MPICAANTLTDFVSDCADVACADHFLMQHFISTISSDAGKALEPRPLFSRLFATGDTTSSLTCGVVNLTRWVASGSTLGRDSGVVTVGSGLRGTAWYPASSPPSIPTSRATPKNQWRLTTLVALVAASFVFLCVDAVMLYWVLPKWRRLKEQAREPPCRESEHAPA</sequence>
<comment type="caution">
    <text evidence="2">The sequence shown here is derived from an EMBL/GenBank/DDBJ whole genome shotgun (WGS) entry which is preliminary data.</text>
</comment>
<proteinExistence type="predicted"/>
<evidence type="ECO:0000313" key="2">
    <source>
        <dbReference type="EMBL" id="KAG5466317.1"/>
    </source>
</evidence>
<dbReference type="EMBL" id="JAFHLR010000035">
    <property type="protein sequence ID" value="KAG5466317.1"/>
    <property type="molecule type" value="Genomic_DNA"/>
</dbReference>
<dbReference type="RefSeq" id="XP_067059207.1">
    <property type="nucleotide sequence ID" value="XM_067203516.1"/>
</dbReference>
<protein>
    <submittedName>
        <fullName evidence="2">Uncharacterized protein</fullName>
    </submittedName>
</protein>
<keyword evidence="1" id="KW-1133">Transmembrane helix</keyword>
<accession>A0A836FP04</accession>
<dbReference type="GeneID" id="92357450"/>
<keyword evidence="3" id="KW-1185">Reference proteome</keyword>
<feature type="transmembrane region" description="Helical" evidence="1">
    <location>
        <begin position="121"/>
        <end position="143"/>
    </location>
</feature>
<reference evidence="3" key="1">
    <citation type="journal article" date="2021" name="Microbiol. Resour. Announc.">
        <title>LGAAP: Leishmaniinae Genome Assembly and Annotation Pipeline.</title>
        <authorList>
            <person name="Almutairi H."/>
            <person name="Urbaniak M.D."/>
            <person name="Bates M.D."/>
            <person name="Jariyapan N."/>
            <person name="Kwakye-Nuako G."/>
            <person name="Thomaz-Soccol V."/>
            <person name="Al-Salem W.S."/>
            <person name="Dillon R.J."/>
            <person name="Bates P.A."/>
            <person name="Gatherer D."/>
        </authorList>
    </citation>
    <scope>NUCLEOTIDE SEQUENCE [LARGE SCALE GENOMIC DNA]</scope>
</reference>
<reference evidence="3" key="2">
    <citation type="journal article" date="2021" name="Sci. Data">
        <title>Chromosome-scale genome sequencing, assembly and annotation of six genomes from subfamily Leishmaniinae.</title>
        <authorList>
            <person name="Almutairi H."/>
            <person name="Urbaniak M.D."/>
            <person name="Bates M.D."/>
            <person name="Jariyapan N."/>
            <person name="Kwakye-Nuako G."/>
            <person name="Thomaz Soccol V."/>
            <person name="Al-Salem W.S."/>
            <person name="Dillon R.J."/>
            <person name="Bates P.A."/>
            <person name="Gatherer D."/>
        </authorList>
    </citation>
    <scope>NUCLEOTIDE SEQUENCE [LARGE SCALE GENOMIC DNA]</scope>
</reference>
<evidence type="ECO:0000313" key="3">
    <source>
        <dbReference type="Proteomes" id="UP000674143"/>
    </source>
</evidence>
<evidence type="ECO:0000256" key="1">
    <source>
        <dbReference type="SAM" id="Phobius"/>
    </source>
</evidence>
<keyword evidence="1" id="KW-0472">Membrane</keyword>
<dbReference type="KEGG" id="loi:92357450"/>
<keyword evidence="1" id="KW-0812">Transmembrane</keyword>
<dbReference type="AlphaFoldDB" id="A0A836FP04"/>
<gene>
    <name evidence="2" type="ORF">LSCM4_01463</name>
</gene>
<name>A0A836FP04_9TRYP</name>